<keyword evidence="3" id="KW-1185">Reference proteome</keyword>
<accession>A0A8H5F2C4</accession>
<proteinExistence type="predicted"/>
<comment type="caution">
    <text evidence="2">The sequence shown here is derived from an EMBL/GenBank/DDBJ whole genome shotgun (WGS) entry which is preliminary data.</text>
</comment>
<dbReference type="PANTHER" id="PTHR38436:SF3">
    <property type="entry name" value="CARBOXYMETHYLENEBUTENOLIDASE-RELATED"/>
    <property type="match status" value="1"/>
</dbReference>
<dbReference type="PANTHER" id="PTHR38436">
    <property type="entry name" value="POLYKETIDE CYCLASE SNOAL-LIKE DOMAIN"/>
    <property type="match status" value="1"/>
</dbReference>
<dbReference type="InterPro" id="IPR037401">
    <property type="entry name" value="SnoaL-like"/>
</dbReference>
<dbReference type="OrthoDB" id="5440at2759"/>
<dbReference type="InterPro" id="IPR009959">
    <property type="entry name" value="Cyclase_SnoaL-like"/>
</dbReference>
<dbReference type="Pfam" id="PF12680">
    <property type="entry name" value="SnoaL_2"/>
    <property type="match status" value="1"/>
</dbReference>
<dbReference type="Gene3D" id="3.10.450.50">
    <property type="match status" value="1"/>
</dbReference>
<dbReference type="Proteomes" id="UP000567179">
    <property type="component" value="Unassembled WGS sequence"/>
</dbReference>
<sequence length="477" mass="52873">MMINRRNLWISKDREIDYNFNHDKMKTLIPVYAVSFEFLLRNPSEFGMTYMDVRLCHCPYAILSMAPTEYDPNSPDEQAVALPSAPLVHVNDRVVLQPPLSRRGTGPGIVLVLPHPTQISLNEGSTKPLDPEPVLKWAEEGFAVAGIANTQEDGESQSLEKNFKLALNALEALETVDVKAKFAVIVYDRSRIFSVSELVSNDPRVVALVGYGSFASPNSPLPTLLHLTANAPRPHNPPSDATVIHSYTVTSADFVLPQAAQYDPGSAALAHSRTLVFLRKWLGGPLFDIEAIWDEHTYFEFELRSVAKTMGTMVAEPYVNHVPTMTGGIGRKALTAFYRDHFIFSNPADAQLQVVSRTVGPDRVVDEFVYHLTHDRTVDWLLPGVPPTGKKLAIPMMAVVNVRGDRLYNEHIWWDQATALRQAGILPSHLPFNDNVSGIKGSLRLPVAGVESAEKLVDESKGQSNEMFGPEWGLTKE</sequence>
<feature type="domain" description="SnoaL-like" evidence="1">
    <location>
        <begin position="307"/>
        <end position="407"/>
    </location>
</feature>
<dbReference type="AlphaFoldDB" id="A0A8H5F2C4"/>
<protein>
    <recommendedName>
        <fullName evidence="1">SnoaL-like domain-containing protein</fullName>
    </recommendedName>
</protein>
<dbReference type="SUPFAM" id="SSF54427">
    <property type="entry name" value="NTF2-like"/>
    <property type="match status" value="1"/>
</dbReference>
<dbReference type="InterPro" id="IPR032710">
    <property type="entry name" value="NTF2-like_dom_sf"/>
</dbReference>
<reference evidence="2 3" key="1">
    <citation type="journal article" date="2020" name="ISME J.">
        <title>Uncovering the hidden diversity of litter-decomposition mechanisms in mushroom-forming fungi.</title>
        <authorList>
            <person name="Floudas D."/>
            <person name="Bentzer J."/>
            <person name="Ahren D."/>
            <person name="Johansson T."/>
            <person name="Persson P."/>
            <person name="Tunlid A."/>
        </authorList>
    </citation>
    <scope>NUCLEOTIDE SEQUENCE [LARGE SCALE GENOMIC DNA]</scope>
    <source>
        <strain evidence="2 3">CBS 101986</strain>
    </source>
</reference>
<dbReference type="GO" id="GO:0030638">
    <property type="term" value="P:polyketide metabolic process"/>
    <property type="evidence" value="ECO:0007669"/>
    <property type="project" value="InterPro"/>
</dbReference>
<gene>
    <name evidence="2" type="ORF">D9619_001093</name>
</gene>
<evidence type="ECO:0000259" key="1">
    <source>
        <dbReference type="Pfam" id="PF12680"/>
    </source>
</evidence>
<organism evidence="2 3">
    <name type="scientific">Psilocybe cf. subviscida</name>
    <dbReference type="NCBI Taxonomy" id="2480587"/>
    <lineage>
        <taxon>Eukaryota</taxon>
        <taxon>Fungi</taxon>
        <taxon>Dikarya</taxon>
        <taxon>Basidiomycota</taxon>
        <taxon>Agaricomycotina</taxon>
        <taxon>Agaricomycetes</taxon>
        <taxon>Agaricomycetidae</taxon>
        <taxon>Agaricales</taxon>
        <taxon>Agaricineae</taxon>
        <taxon>Strophariaceae</taxon>
        <taxon>Psilocybe</taxon>
    </lineage>
</organism>
<evidence type="ECO:0000313" key="3">
    <source>
        <dbReference type="Proteomes" id="UP000567179"/>
    </source>
</evidence>
<name>A0A8H5F2C4_9AGAR</name>
<evidence type="ECO:0000313" key="2">
    <source>
        <dbReference type="EMBL" id="KAF5321026.1"/>
    </source>
</evidence>
<dbReference type="EMBL" id="JAACJJ010000028">
    <property type="protein sequence ID" value="KAF5321026.1"/>
    <property type="molecule type" value="Genomic_DNA"/>
</dbReference>